<keyword evidence="4 11" id="KW-0378">Hydrolase</keyword>
<evidence type="ECO:0000256" key="9">
    <source>
        <dbReference type="ARBA" id="ARBA00023204"/>
    </source>
</evidence>
<evidence type="ECO:0000256" key="4">
    <source>
        <dbReference type="ARBA" id="ARBA00022801"/>
    </source>
</evidence>
<dbReference type="Gene3D" id="3.40.50.300">
    <property type="entry name" value="P-loop containing nucleotide triphosphate hydrolases"/>
    <property type="match status" value="2"/>
</dbReference>
<dbReference type="InterPro" id="IPR027785">
    <property type="entry name" value="UvrD-like_helicase_C"/>
</dbReference>
<dbReference type="HAMAP" id="MF_01487">
    <property type="entry name" value="RecD"/>
    <property type="match status" value="1"/>
</dbReference>
<dbReference type="PANTHER" id="PTHR43788:SF6">
    <property type="entry name" value="DNA HELICASE B"/>
    <property type="match status" value="1"/>
</dbReference>
<dbReference type="InterPro" id="IPR027417">
    <property type="entry name" value="P-loop_NTPase"/>
</dbReference>
<dbReference type="CDD" id="cd18809">
    <property type="entry name" value="SF1_C_RecD"/>
    <property type="match status" value="1"/>
</dbReference>
<dbReference type="GO" id="GO:0005524">
    <property type="term" value="F:ATP binding"/>
    <property type="evidence" value="ECO:0007669"/>
    <property type="project" value="UniProtKB-UniRule"/>
</dbReference>
<dbReference type="Pfam" id="PF13538">
    <property type="entry name" value="UvrD_C_2"/>
    <property type="match status" value="1"/>
</dbReference>
<dbReference type="GO" id="GO:0003677">
    <property type="term" value="F:DNA binding"/>
    <property type="evidence" value="ECO:0007669"/>
    <property type="project" value="UniProtKB-UniRule"/>
</dbReference>
<keyword evidence="1 11" id="KW-0540">Nuclease</keyword>
<dbReference type="InterPro" id="IPR041851">
    <property type="entry name" value="RecD_N_sf"/>
</dbReference>
<dbReference type="NCBIfam" id="TIGR01447">
    <property type="entry name" value="recD"/>
    <property type="match status" value="1"/>
</dbReference>
<dbReference type="PANTHER" id="PTHR43788">
    <property type="entry name" value="DNA2/NAM7 HELICASE FAMILY MEMBER"/>
    <property type="match status" value="1"/>
</dbReference>
<evidence type="ECO:0000256" key="8">
    <source>
        <dbReference type="ARBA" id="ARBA00023125"/>
    </source>
</evidence>
<dbReference type="GO" id="GO:0017116">
    <property type="term" value="F:single-stranded DNA helicase activity"/>
    <property type="evidence" value="ECO:0007669"/>
    <property type="project" value="TreeGrafter"/>
</dbReference>
<evidence type="ECO:0000256" key="11">
    <source>
        <dbReference type="HAMAP-Rule" id="MF_01487"/>
    </source>
</evidence>
<evidence type="ECO:0000256" key="2">
    <source>
        <dbReference type="ARBA" id="ARBA00022741"/>
    </source>
</evidence>
<dbReference type="SMART" id="SM00382">
    <property type="entry name" value="AAA"/>
    <property type="match status" value="1"/>
</dbReference>
<keyword evidence="6 11" id="KW-0269">Exonuclease</keyword>
<keyword evidence="14" id="KW-1185">Reference proteome</keyword>
<dbReference type="InterPro" id="IPR049550">
    <property type="entry name" value="RecD_N"/>
</dbReference>
<comment type="similarity">
    <text evidence="11">Belongs to the RecD family.</text>
</comment>
<proteinExistence type="inferred from homology"/>
<sequence length="590" mass="63468">MNLDALPLSPLASAFAASLKRLAPDAKASTLLAAALCVEALENGQTCLYLPHFAGGNPWPQLPLRLPALADWQNQLAADSALVGSSGDYKPLILRKDRLYLARYEAYERQLAGQLLTRSQQTVAIDKALLKQSLERLFNHAAQSPDWQRIAAALALTRRLCLISGGPGTGKTSTVVRLLAALLEQTGGESLSIALVAPTGKAAARMSEAIRRAKAALPLDAALKDRLPQSAQTLHRLLGSREDRPQMRHHPGNPLPHDVLIVDEASMLDLALFAKLLGALKTDARLILLGDKDQLAAVEAGAVFADLCQGAGFSAKTCEELADLSGQPVKSRPPASKLGESVVLLKHSYRFAEGGGIGELARCINTGDAAGTLALLDQPSAELNWQRKPLQSDLLGRLQEAFAPYLAAATTGDAKAAFAAFGEFCLLCAGHNGAFGTRALNESLEERFKRQQKRPITSRWYAGRALIITRNNPALGLFNGDIGLCLPQEDGQFYIFFEQAEGFRRVSPGRLSETELAFAISVHKSQGSEFNRVLLALPEQPSPLLSRPLLYTAVTRAKSAVEIWGSGERLIEAIQTRAEHHSGLSERLAA</sequence>
<dbReference type="GO" id="GO:0043139">
    <property type="term" value="F:5'-3' DNA helicase activity"/>
    <property type="evidence" value="ECO:0007669"/>
    <property type="project" value="UniProtKB-UniRule"/>
</dbReference>
<dbReference type="InterPro" id="IPR006344">
    <property type="entry name" value="RecD"/>
</dbReference>
<keyword evidence="7 11" id="KW-0067">ATP-binding</keyword>
<organism evidence="13 14">
    <name type="scientific">Ventosimonas gracilis</name>
    <dbReference type="NCBI Taxonomy" id="1680762"/>
    <lineage>
        <taxon>Bacteria</taxon>
        <taxon>Pseudomonadati</taxon>
        <taxon>Pseudomonadota</taxon>
        <taxon>Gammaproteobacteria</taxon>
        <taxon>Pseudomonadales</taxon>
        <taxon>Ventosimonadaceae</taxon>
        <taxon>Ventosimonas</taxon>
    </lineage>
</organism>
<dbReference type="GO" id="GO:0009338">
    <property type="term" value="C:exodeoxyribonuclease V complex"/>
    <property type="evidence" value="ECO:0007669"/>
    <property type="project" value="InterPro"/>
</dbReference>
<evidence type="ECO:0000256" key="1">
    <source>
        <dbReference type="ARBA" id="ARBA00022722"/>
    </source>
</evidence>
<reference evidence="13 14" key="1">
    <citation type="submission" date="2016-02" db="EMBL/GenBank/DDBJ databases">
        <authorList>
            <person name="Wen L."/>
            <person name="He K."/>
            <person name="Yang H."/>
        </authorList>
    </citation>
    <scope>NUCLEOTIDE SEQUENCE [LARGE SCALE GENOMIC DNA]</scope>
    <source>
        <strain evidence="13 14">CV58</strain>
    </source>
</reference>
<evidence type="ECO:0000256" key="3">
    <source>
        <dbReference type="ARBA" id="ARBA00022763"/>
    </source>
</evidence>
<dbReference type="GO" id="GO:0008854">
    <property type="term" value="F:exodeoxyribonuclease V activity"/>
    <property type="evidence" value="ECO:0007669"/>
    <property type="project" value="InterPro"/>
</dbReference>
<keyword evidence="10 11" id="KW-0413">Isomerase</keyword>
<protein>
    <recommendedName>
        <fullName evidence="11">RecBCD enzyme subunit RecD</fullName>
        <ecNumber evidence="11">5.6.2.3</ecNumber>
    </recommendedName>
    <alternativeName>
        <fullName evidence="11">DNA 5'-3' helicase subunit RecD</fullName>
    </alternativeName>
    <alternativeName>
        <fullName evidence="11">Exonuclease V subunit RecD</fullName>
        <shortName evidence="11">ExoV subunit RecD</shortName>
    </alternativeName>
    <alternativeName>
        <fullName evidence="11">Helicase/nuclease RecBCD subunit RecD</fullName>
    </alternativeName>
</protein>
<dbReference type="InterPro" id="IPR003593">
    <property type="entry name" value="AAA+_ATPase"/>
</dbReference>
<comment type="catalytic activity">
    <reaction evidence="11">
        <text>ATP + H2O = ADP + phosphate + H(+)</text>
        <dbReference type="Rhea" id="RHEA:13065"/>
        <dbReference type="ChEBI" id="CHEBI:15377"/>
        <dbReference type="ChEBI" id="CHEBI:15378"/>
        <dbReference type="ChEBI" id="CHEBI:30616"/>
        <dbReference type="ChEBI" id="CHEBI:43474"/>
        <dbReference type="ChEBI" id="CHEBI:456216"/>
        <dbReference type="EC" id="5.6.2.3"/>
    </reaction>
</comment>
<keyword evidence="8 11" id="KW-0238">DNA-binding</keyword>
<evidence type="ECO:0000313" key="14">
    <source>
        <dbReference type="Proteomes" id="UP000072660"/>
    </source>
</evidence>
<dbReference type="GO" id="GO:0000724">
    <property type="term" value="P:double-strand break repair via homologous recombination"/>
    <property type="evidence" value="ECO:0007669"/>
    <property type="project" value="UniProtKB-UniRule"/>
</dbReference>
<keyword evidence="2 11" id="KW-0547">Nucleotide-binding</keyword>
<dbReference type="Pfam" id="PF13245">
    <property type="entry name" value="AAA_19"/>
    <property type="match status" value="1"/>
</dbReference>
<dbReference type="OrthoDB" id="9803432at2"/>
<evidence type="ECO:0000256" key="10">
    <source>
        <dbReference type="ARBA" id="ARBA00023235"/>
    </source>
</evidence>
<evidence type="ECO:0000313" key="13">
    <source>
        <dbReference type="EMBL" id="KXU39394.1"/>
    </source>
</evidence>
<comment type="miscellaneous">
    <text evidence="11">In the RecBCD complex, RecB has a slow 3'-5' helicase, an exonuclease activity and loads RecA onto ssDNA, RecD has a fast 5'-3' helicase activity, while RecC stimulates the ATPase and processivity of the RecB helicase and contributes to recognition of the Chi site.</text>
</comment>
<feature type="domain" description="AAA+ ATPase" evidence="12">
    <location>
        <begin position="157"/>
        <end position="454"/>
    </location>
</feature>
<name>A0A139SY45_9GAMM</name>
<dbReference type="InterPro" id="IPR050534">
    <property type="entry name" value="Coronavir_polyprotein_1ab"/>
</dbReference>
<dbReference type="AlphaFoldDB" id="A0A139SY45"/>
<evidence type="ECO:0000256" key="6">
    <source>
        <dbReference type="ARBA" id="ARBA00022839"/>
    </source>
</evidence>
<keyword evidence="5 11" id="KW-0347">Helicase</keyword>
<evidence type="ECO:0000256" key="7">
    <source>
        <dbReference type="ARBA" id="ARBA00022840"/>
    </source>
</evidence>
<dbReference type="RefSeq" id="WP_068386611.1">
    <property type="nucleotide sequence ID" value="NZ_LSZO01000008.1"/>
</dbReference>
<dbReference type="EC" id="5.6.2.3" evidence="11"/>
<dbReference type="SUPFAM" id="SSF52540">
    <property type="entry name" value="P-loop containing nucleoside triphosphate hydrolases"/>
    <property type="match status" value="2"/>
</dbReference>
<dbReference type="Proteomes" id="UP000072660">
    <property type="component" value="Unassembled WGS sequence"/>
</dbReference>
<keyword evidence="9 11" id="KW-0234">DNA repair</keyword>
<dbReference type="Gene3D" id="1.10.10.1020">
    <property type="entry name" value="RecBCD complex, subunit RecD, N-terminal domain"/>
    <property type="match status" value="1"/>
</dbReference>
<dbReference type="GO" id="GO:0016887">
    <property type="term" value="F:ATP hydrolysis activity"/>
    <property type="evidence" value="ECO:0007669"/>
    <property type="project" value="RHEA"/>
</dbReference>
<comment type="subunit">
    <text evidence="11">Heterotrimer of RecB, RecC and RecD. All subunits contribute to DNA-binding.</text>
</comment>
<evidence type="ECO:0000256" key="5">
    <source>
        <dbReference type="ARBA" id="ARBA00022806"/>
    </source>
</evidence>
<comment type="function">
    <text evidence="11">A helicase/nuclease that prepares dsDNA breaks (DSB) for recombinational DNA repair. Binds to DSBs and unwinds DNA via a highly rapid and processive ATP-dependent bidirectional helicase activity. Unwinds dsDNA until it encounters a Chi (crossover hotspot instigator) sequence from the 3' direction. Cuts ssDNA a few nucleotides 3' to the Chi site. The properties and activities of the enzyme are changed at Chi. The Chi-altered holoenzyme produces a long 3'-ssDNA overhang and facilitates RecA-binding to the ssDNA for homologous DNA recombination and repair. Holoenzyme degrades any linearized DNA that is unable to undergo homologous recombination. In the holoenzyme this subunit has ssDNA-dependent ATPase and 5'-3' helicase activity. When added to pre-assembled RecBC greatly stimulates nuclease activity and augments holoenzyme processivity. Negatively regulates the RecA-loading ability of RecBCD.</text>
</comment>
<comment type="caution">
    <text evidence="13">The sequence shown here is derived from an EMBL/GenBank/DDBJ whole genome shotgun (WGS) entry which is preliminary data.</text>
</comment>
<dbReference type="CDD" id="cd17933">
    <property type="entry name" value="DEXSc_RecD-like"/>
    <property type="match status" value="1"/>
</dbReference>
<evidence type="ECO:0000259" key="12">
    <source>
        <dbReference type="SMART" id="SM00382"/>
    </source>
</evidence>
<feature type="binding site" evidence="11">
    <location>
        <begin position="165"/>
        <end position="172"/>
    </location>
    <ligand>
        <name>ATP</name>
        <dbReference type="ChEBI" id="CHEBI:30616"/>
    </ligand>
</feature>
<keyword evidence="3 11" id="KW-0227">DNA damage</keyword>
<accession>A0A139SY45</accession>
<dbReference type="EMBL" id="LSZO01000008">
    <property type="protein sequence ID" value="KXU39394.1"/>
    <property type="molecule type" value="Genomic_DNA"/>
</dbReference>
<gene>
    <name evidence="11" type="primary">recD</name>
    <name evidence="13" type="ORF">AXE65_08795</name>
</gene>
<dbReference type="Pfam" id="PF21185">
    <property type="entry name" value="RecD_N"/>
    <property type="match status" value="1"/>
</dbReference>